<comment type="caution">
    <text evidence="4">The sequence shown here is derived from an EMBL/GenBank/DDBJ whole genome shotgun (WGS) entry which is preliminary data.</text>
</comment>
<dbReference type="EMBL" id="VSWD01000011">
    <property type="protein sequence ID" value="KAK3087561.1"/>
    <property type="molecule type" value="Genomic_DNA"/>
</dbReference>
<keyword evidence="5" id="KW-1185">Reference proteome</keyword>
<dbReference type="PRINTS" id="PR01790">
    <property type="entry name" value="SMP30FAMILY"/>
</dbReference>
<proteinExistence type="inferred from homology"/>
<dbReference type="GO" id="GO:0005509">
    <property type="term" value="F:calcium ion binding"/>
    <property type="evidence" value="ECO:0007669"/>
    <property type="project" value="TreeGrafter"/>
</dbReference>
<evidence type="ECO:0000256" key="2">
    <source>
        <dbReference type="PIRSR" id="PIRSR605511-2"/>
    </source>
</evidence>
<dbReference type="Pfam" id="PF08450">
    <property type="entry name" value="SGL"/>
    <property type="match status" value="1"/>
</dbReference>
<feature type="domain" description="SMP-30/Gluconolactonase/LRE-like region" evidence="3">
    <location>
        <begin position="10"/>
        <end position="99"/>
    </location>
</feature>
<dbReference type="InterPro" id="IPR005511">
    <property type="entry name" value="SMP-30"/>
</dbReference>
<dbReference type="GO" id="GO:0004341">
    <property type="term" value="F:gluconolactonase activity"/>
    <property type="evidence" value="ECO:0007669"/>
    <property type="project" value="TreeGrafter"/>
</dbReference>
<organism evidence="4 5">
    <name type="scientific">Pinctada imbricata</name>
    <name type="common">Atlantic pearl-oyster</name>
    <name type="synonym">Pinctada martensii</name>
    <dbReference type="NCBI Taxonomy" id="66713"/>
    <lineage>
        <taxon>Eukaryota</taxon>
        <taxon>Metazoa</taxon>
        <taxon>Spiralia</taxon>
        <taxon>Lophotrochozoa</taxon>
        <taxon>Mollusca</taxon>
        <taxon>Bivalvia</taxon>
        <taxon>Autobranchia</taxon>
        <taxon>Pteriomorphia</taxon>
        <taxon>Pterioida</taxon>
        <taxon>Pterioidea</taxon>
        <taxon>Pteriidae</taxon>
        <taxon>Pinctada</taxon>
    </lineage>
</organism>
<accession>A0AA88XU41</accession>
<sequence>MKKVTCLQKVNEAPTSQFNDGKCDPIGRVWSDDNDMSSMEHIGHLYSMDVDGSLTDRLDKIGVSNGLGWTEDNKTMFFIDSVPRNVYAFDYDVNDGSISMSIVSSGQVLISEQKLEKNIGTKIKPKRRNHAVQIIVVKTNSKNA</sequence>
<dbReference type="Gene3D" id="2.120.10.30">
    <property type="entry name" value="TolB, C-terminal domain"/>
    <property type="match status" value="1"/>
</dbReference>
<evidence type="ECO:0000256" key="1">
    <source>
        <dbReference type="ARBA" id="ARBA00008853"/>
    </source>
</evidence>
<protein>
    <recommendedName>
        <fullName evidence="3">SMP-30/Gluconolactonase/LRE-like region domain-containing protein</fullName>
    </recommendedName>
</protein>
<dbReference type="GO" id="GO:0019853">
    <property type="term" value="P:L-ascorbic acid biosynthetic process"/>
    <property type="evidence" value="ECO:0007669"/>
    <property type="project" value="TreeGrafter"/>
</dbReference>
<keyword evidence="2" id="KW-0479">Metal-binding</keyword>
<dbReference type="SUPFAM" id="SSF63829">
    <property type="entry name" value="Calcium-dependent phosphotriesterase"/>
    <property type="match status" value="1"/>
</dbReference>
<evidence type="ECO:0000259" key="3">
    <source>
        <dbReference type="Pfam" id="PF08450"/>
    </source>
</evidence>
<evidence type="ECO:0000313" key="5">
    <source>
        <dbReference type="Proteomes" id="UP001186944"/>
    </source>
</evidence>
<dbReference type="PANTHER" id="PTHR10907:SF47">
    <property type="entry name" value="REGUCALCIN"/>
    <property type="match status" value="1"/>
</dbReference>
<dbReference type="InterPro" id="IPR011042">
    <property type="entry name" value="6-blade_b-propeller_TolB-like"/>
</dbReference>
<dbReference type="PANTHER" id="PTHR10907">
    <property type="entry name" value="REGUCALCIN"/>
    <property type="match status" value="1"/>
</dbReference>
<name>A0AA88XU41_PINIB</name>
<comment type="cofactor">
    <cofactor evidence="2">
        <name>Zn(2+)</name>
        <dbReference type="ChEBI" id="CHEBI:29105"/>
    </cofactor>
    <text evidence="2">Binds 1 divalent metal cation per subunit.</text>
</comment>
<dbReference type="Proteomes" id="UP001186944">
    <property type="component" value="Unassembled WGS sequence"/>
</dbReference>
<keyword evidence="2" id="KW-0862">Zinc</keyword>
<feature type="binding site" evidence="2">
    <location>
        <position position="65"/>
    </location>
    <ligand>
        <name>a divalent metal cation</name>
        <dbReference type="ChEBI" id="CHEBI:60240"/>
    </ligand>
</feature>
<evidence type="ECO:0000313" key="4">
    <source>
        <dbReference type="EMBL" id="KAK3087561.1"/>
    </source>
</evidence>
<dbReference type="InterPro" id="IPR013658">
    <property type="entry name" value="SGL"/>
</dbReference>
<dbReference type="AlphaFoldDB" id="A0AA88XU41"/>
<reference evidence="4" key="1">
    <citation type="submission" date="2019-08" db="EMBL/GenBank/DDBJ databases">
        <title>The improved chromosome-level genome for the pearl oyster Pinctada fucata martensii using PacBio sequencing and Hi-C.</title>
        <authorList>
            <person name="Zheng Z."/>
        </authorList>
    </citation>
    <scope>NUCLEOTIDE SEQUENCE</scope>
    <source>
        <strain evidence="4">ZZ-2019</strain>
        <tissue evidence="4">Adductor muscle</tissue>
    </source>
</reference>
<feature type="binding site" evidence="2">
    <location>
        <position position="19"/>
    </location>
    <ligand>
        <name>substrate</name>
    </ligand>
</feature>
<comment type="similarity">
    <text evidence="1">Belongs to the SMP-30/CGR1 family.</text>
</comment>
<gene>
    <name evidence="4" type="ORF">FSP39_007550</name>
</gene>